<proteinExistence type="inferred from homology"/>
<comment type="caution">
    <text evidence="8">The sequence shown here is derived from an EMBL/GenBank/DDBJ whole genome shotgun (WGS) entry which is preliminary data.</text>
</comment>
<reference evidence="8 9" key="1">
    <citation type="submission" date="2018-01" db="EMBL/GenBank/DDBJ databases">
        <title>Glutamicibacter soli strain NHPC-3 Whole genome sequence and assembly.</title>
        <authorList>
            <person name="Choudhury P."/>
            <person name="Gupta D."/>
            <person name="Sengupta K."/>
            <person name="Jawed A."/>
            <person name="Sultana N."/>
            <person name="Saha P."/>
        </authorList>
    </citation>
    <scope>NUCLEOTIDE SEQUENCE [LARGE SCALE GENOMIC DNA]</scope>
    <source>
        <strain evidence="8 9">NHPC-3</strain>
    </source>
</reference>
<dbReference type="Proteomes" id="UP000252167">
    <property type="component" value="Unassembled WGS sequence"/>
</dbReference>
<dbReference type="GO" id="GO:0016301">
    <property type="term" value="F:kinase activity"/>
    <property type="evidence" value="ECO:0007669"/>
    <property type="project" value="UniProtKB-KW"/>
</dbReference>
<dbReference type="CDD" id="cd02019">
    <property type="entry name" value="NK"/>
    <property type="match status" value="1"/>
</dbReference>
<protein>
    <recommendedName>
        <fullName evidence="5">UDP-N-acetylglucosamine kinase</fullName>
        <ecNumber evidence="2">2.7.1.176</ecNumber>
    </recommendedName>
    <alternativeName>
        <fullName evidence="5">UDP-N-acetylglucosamine kinase</fullName>
    </alternativeName>
</protein>
<comment type="catalytic activity">
    <reaction evidence="6">
        <text>UDP-N-acetyl-alpha-D-glucosamine + ATP = UDP-N-acetyl-alpha-D-glucosamine 3'-phosphate + ADP + H(+)</text>
        <dbReference type="Rhea" id="RHEA:32671"/>
        <dbReference type="ChEBI" id="CHEBI:15378"/>
        <dbReference type="ChEBI" id="CHEBI:30616"/>
        <dbReference type="ChEBI" id="CHEBI:57705"/>
        <dbReference type="ChEBI" id="CHEBI:64353"/>
        <dbReference type="ChEBI" id="CHEBI:456216"/>
        <dbReference type="EC" id="2.7.1.176"/>
    </reaction>
</comment>
<comment type="similarity">
    <text evidence="1">Belongs to the zeta toxin family.</text>
</comment>
<evidence type="ECO:0000256" key="3">
    <source>
        <dbReference type="ARBA" id="ARBA00022741"/>
    </source>
</evidence>
<evidence type="ECO:0000313" key="8">
    <source>
        <dbReference type="EMBL" id="RBM02851.1"/>
    </source>
</evidence>
<evidence type="ECO:0000259" key="7">
    <source>
        <dbReference type="Pfam" id="PF06414"/>
    </source>
</evidence>
<dbReference type="EMBL" id="POAF01000002">
    <property type="protein sequence ID" value="RBM02851.1"/>
    <property type="molecule type" value="Genomic_DNA"/>
</dbReference>
<feature type="domain" description="Zeta toxin" evidence="7">
    <location>
        <begin position="7"/>
        <end position="83"/>
    </location>
</feature>
<evidence type="ECO:0000256" key="4">
    <source>
        <dbReference type="ARBA" id="ARBA00022840"/>
    </source>
</evidence>
<dbReference type="InterPro" id="IPR010488">
    <property type="entry name" value="Zeta_toxin_domain"/>
</dbReference>
<keyword evidence="8" id="KW-0418">Kinase</keyword>
<keyword evidence="9" id="KW-1185">Reference proteome</keyword>
<evidence type="ECO:0000256" key="6">
    <source>
        <dbReference type="ARBA" id="ARBA00048178"/>
    </source>
</evidence>
<evidence type="ECO:0000256" key="1">
    <source>
        <dbReference type="ARBA" id="ARBA00009104"/>
    </source>
</evidence>
<gene>
    <name evidence="8" type="ORF">C1H84_05335</name>
</gene>
<dbReference type="AlphaFoldDB" id="A0A365YJG4"/>
<accession>A0A365YJG4</accession>
<dbReference type="SUPFAM" id="SSF52540">
    <property type="entry name" value="P-loop containing nucleoside triphosphate hydrolases"/>
    <property type="match status" value="1"/>
</dbReference>
<dbReference type="Gene3D" id="3.40.50.300">
    <property type="entry name" value="P-loop containing nucleotide triphosphate hydrolases"/>
    <property type="match status" value="1"/>
</dbReference>
<name>A0A365YJG4_9MICC</name>
<evidence type="ECO:0000256" key="5">
    <source>
        <dbReference type="ARBA" id="ARBA00032897"/>
    </source>
</evidence>
<sequence>MRVSSMLVVIRGNSGSGKSTIARMLQTRLGKLTAVLQQDHFRKVIYHEREQESLAHADLLEIAAIHCLNRGHNVILEGIFNASRYGGMLERVAAHTDDARFYSFDLAFEETVNRHSTRPQASEFSDKDMRGWYHGWQPLPFVSEMRIVADETPEQIVERILQRPTR</sequence>
<organism evidence="8 9">
    <name type="scientific">Glutamicibacter soli</name>
    <dbReference type="NCBI Taxonomy" id="453836"/>
    <lineage>
        <taxon>Bacteria</taxon>
        <taxon>Bacillati</taxon>
        <taxon>Actinomycetota</taxon>
        <taxon>Actinomycetes</taxon>
        <taxon>Micrococcales</taxon>
        <taxon>Micrococcaceae</taxon>
        <taxon>Glutamicibacter</taxon>
    </lineage>
</organism>
<dbReference type="EC" id="2.7.1.176" evidence="2"/>
<dbReference type="Pfam" id="PF06414">
    <property type="entry name" value="Zeta_toxin"/>
    <property type="match status" value="1"/>
</dbReference>
<keyword evidence="8" id="KW-0808">Transferase</keyword>
<evidence type="ECO:0000256" key="2">
    <source>
        <dbReference type="ARBA" id="ARBA00011963"/>
    </source>
</evidence>
<evidence type="ECO:0000313" key="9">
    <source>
        <dbReference type="Proteomes" id="UP000252167"/>
    </source>
</evidence>
<keyword evidence="3" id="KW-0547">Nucleotide-binding</keyword>
<dbReference type="InterPro" id="IPR027417">
    <property type="entry name" value="P-loop_NTPase"/>
</dbReference>
<keyword evidence="4" id="KW-0067">ATP-binding</keyword>